<proteinExistence type="predicted"/>
<keyword evidence="2" id="KW-0862">Zinc</keyword>
<dbReference type="CDD" id="cd00067">
    <property type="entry name" value="GAL4"/>
    <property type="match status" value="1"/>
</dbReference>
<keyword evidence="6" id="KW-0539">Nucleus</keyword>
<name>A0A0W4ZB44_PNEC8</name>
<dbReference type="PANTHER" id="PTHR47659:SF7">
    <property type="entry name" value="FUNGAL TRANSCRIPTIONAL REGULATORY PROTEIN, N-TERMINAL DOMAIN-CONTAINING PROTEIN"/>
    <property type="match status" value="1"/>
</dbReference>
<evidence type="ECO:0000256" key="6">
    <source>
        <dbReference type="ARBA" id="ARBA00023242"/>
    </source>
</evidence>
<dbReference type="Gene3D" id="4.10.240.10">
    <property type="entry name" value="Zn(2)-C6 fungal-type DNA-binding domain"/>
    <property type="match status" value="1"/>
</dbReference>
<dbReference type="SUPFAM" id="SSF57701">
    <property type="entry name" value="Zn2/Cys6 DNA-binding domain"/>
    <property type="match status" value="1"/>
</dbReference>
<keyword evidence="5" id="KW-0804">Transcription</keyword>
<dbReference type="AlphaFoldDB" id="A0A0W4ZB44"/>
<organism evidence="8 9">
    <name type="scientific">Pneumocystis carinii (strain B80)</name>
    <name type="common">Rat pneumocystis pneumonia agent</name>
    <name type="synonym">Pneumocystis carinii f. sp. carinii</name>
    <dbReference type="NCBI Taxonomy" id="1408658"/>
    <lineage>
        <taxon>Eukaryota</taxon>
        <taxon>Fungi</taxon>
        <taxon>Dikarya</taxon>
        <taxon>Ascomycota</taxon>
        <taxon>Taphrinomycotina</taxon>
        <taxon>Pneumocystomycetes</taxon>
        <taxon>Pneumocystaceae</taxon>
        <taxon>Pneumocystis</taxon>
    </lineage>
</organism>
<evidence type="ECO:0000259" key="7">
    <source>
        <dbReference type="PROSITE" id="PS50048"/>
    </source>
</evidence>
<comment type="caution">
    <text evidence="8">The sequence shown here is derived from an EMBL/GenBank/DDBJ whole genome shotgun (WGS) entry which is preliminary data.</text>
</comment>
<feature type="domain" description="Zn(2)-C6 fungal-type" evidence="7">
    <location>
        <begin position="99"/>
        <end position="130"/>
    </location>
</feature>
<dbReference type="GO" id="GO:0003677">
    <property type="term" value="F:DNA binding"/>
    <property type="evidence" value="ECO:0007669"/>
    <property type="project" value="UniProtKB-KW"/>
</dbReference>
<dbReference type="Proteomes" id="UP000054454">
    <property type="component" value="Unassembled WGS sequence"/>
</dbReference>
<keyword evidence="4" id="KW-0238">DNA-binding</keyword>
<dbReference type="EMBL" id="LFVZ01000017">
    <property type="protein sequence ID" value="KTW25607.1"/>
    <property type="molecule type" value="Genomic_DNA"/>
</dbReference>
<accession>A0A0W4ZB44</accession>
<dbReference type="InterPro" id="IPR001138">
    <property type="entry name" value="Zn2Cys6_DnaBD"/>
</dbReference>
<dbReference type="GeneID" id="28938172"/>
<evidence type="ECO:0000256" key="2">
    <source>
        <dbReference type="ARBA" id="ARBA00022833"/>
    </source>
</evidence>
<evidence type="ECO:0000256" key="1">
    <source>
        <dbReference type="ARBA" id="ARBA00022723"/>
    </source>
</evidence>
<dbReference type="OrthoDB" id="5575144at2759"/>
<keyword evidence="1" id="KW-0479">Metal-binding</keyword>
<dbReference type="PROSITE" id="PS50048">
    <property type="entry name" value="ZN2_CY6_FUNGAL_2"/>
    <property type="match status" value="1"/>
</dbReference>
<dbReference type="GO" id="GO:0000981">
    <property type="term" value="F:DNA-binding transcription factor activity, RNA polymerase II-specific"/>
    <property type="evidence" value="ECO:0007669"/>
    <property type="project" value="InterPro"/>
</dbReference>
<dbReference type="SMART" id="SM00066">
    <property type="entry name" value="GAL4"/>
    <property type="match status" value="1"/>
</dbReference>
<sequence>MRIHDPAESPAIIYDLSGPVKQNMNIPVNFPLHSSELPYQQIISNNDQNQASTFLMFLYGDSPQENSSFSSVPNQQLTINNLEMMRPPVKKKRCQVRNACVNCQKSNKKCEEVRPCSRCIKNHLVDSCTNSKRKKRQKGIKRGPYKRRKKIAMDNNNVITPSIDTMVPLVETPTISNMDSSLIDFTSQQFLEFESFPRLFMQSLSVPSLDSMTSYPVMSSYEDNHTSSETTINSAIQCPTKPQSNHAEMMSTLLDDTLMKNFNGHVLDSRSDPSCRPLSLGHEADLGTLASLCAAVLGDD</sequence>
<keyword evidence="9" id="KW-1185">Reference proteome</keyword>
<reference evidence="9" key="1">
    <citation type="journal article" date="2016" name="Nat. Commun.">
        <title>Genome analysis of three Pneumocystis species reveals adaptation mechanisms to life exclusively in mammalian hosts.</title>
        <authorList>
            <person name="Ma L."/>
            <person name="Chen Z."/>
            <person name="Huang D.W."/>
            <person name="Kutty G."/>
            <person name="Ishihara M."/>
            <person name="Wang H."/>
            <person name="Abouelleil A."/>
            <person name="Bishop L."/>
            <person name="Davey E."/>
            <person name="Deng R."/>
            <person name="Deng X."/>
            <person name="Fan L."/>
            <person name="Fantoni G."/>
            <person name="Fitzgerald M."/>
            <person name="Gogineni E."/>
            <person name="Goldberg J.M."/>
            <person name="Handley G."/>
            <person name="Hu X."/>
            <person name="Huber C."/>
            <person name="Jiao X."/>
            <person name="Jones K."/>
            <person name="Levin J.Z."/>
            <person name="Liu Y."/>
            <person name="Macdonald P."/>
            <person name="Melnikov A."/>
            <person name="Raley C."/>
            <person name="Sassi M."/>
            <person name="Sherman B.T."/>
            <person name="Song X."/>
            <person name="Sykes S."/>
            <person name="Tran B."/>
            <person name="Walsh L."/>
            <person name="Xia Y."/>
            <person name="Yang J."/>
            <person name="Young S."/>
            <person name="Zeng Q."/>
            <person name="Zheng X."/>
            <person name="Stephens R."/>
            <person name="Nusbaum C."/>
            <person name="Birren B.W."/>
            <person name="Azadi P."/>
            <person name="Lempicki R.A."/>
            <person name="Cuomo C.A."/>
            <person name="Kovacs J.A."/>
        </authorList>
    </citation>
    <scope>NUCLEOTIDE SEQUENCE [LARGE SCALE GENOMIC DNA]</scope>
    <source>
        <strain evidence="9">B80</strain>
    </source>
</reference>
<dbReference type="PANTHER" id="PTHR47659">
    <property type="entry name" value="ZN(II)2CYS6 TRANSCRIPTION FACTOR (EUROFUNG)-RELATED"/>
    <property type="match status" value="1"/>
</dbReference>
<gene>
    <name evidence="8" type="ORF">T552_03467</name>
</gene>
<evidence type="ECO:0000256" key="5">
    <source>
        <dbReference type="ARBA" id="ARBA00023163"/>
    </source>
</evidence>
<dbReference type="VEuPathDB" id="FungiDB:T552_03467"/>
<dbReference type="InterPro" id="IPR036864">
    <property type="entry name" value="Zn2-C6_fun-type_DNA-bd_sf"/>
</dbReference>
<keyword evidence="3" id="KW-0805">Transcription regulation</keyword>
<dbReference type="RefSeq" id="XP_018224222.1">
    <property type="nucleotide sequence ID" value="XM_018371969.1"/>
</dbReference>
<protein>
    <recommendedName>
        <fullName evidence="7">Zn(2)-C6 fungal-type domain-containing protein</fullName>
    </recommendedName>
</protein>
<dbReference type="InterPro" id="IPR050335">
    <property type="entry name" value="ERT1_acuK_gluconeogen_tf"/>
</dbReference>
<evidence type="ECO:0000256" key="3">
    <source>
        <dbReference type="ARBA" id="ARBA00023015"/>
    </source>
</evidence>
<evidence type="ECO:0000313" key="8">
    <source>
        <dbReference type="EMBL" id="KTW25607.1"/>
    </source>
</evidence>
<dbReference type="GO" id="GO:0008270">
    <property type="term" value="F:zinc ion binding"/>
    <property type="evidence" value="ECO:0007669"/>
    <property type="project" value="InterPro"/>
</dbReference>
<evidence type="ECO:0000313" key="9">
    <source>
        <dbReference type="Proteomes" id="UP000054454"/>
    </source>
</evidence>
<evidence type="ECO:0000256" key="4">
    <source>
        <dbReference type="ARBA" id="ARBA00023125"/>
    </source>
</evidence>